<evidence type="ECO:0000313" key="2">
    <source>
        <dbReference type="Proteomes" id="UP000789570"/>
    </source>
</evidence>
<feature type="non-terminal residue" evidence="1">
    <location>
        <position position="1"/>
    </location>
</feature>
<comment type="caution">
    <text evidence="1">The sequence shown here is derived from an EMBL/GenBank/DDBJ whole genome shotgun (WGS) entry which is preliminary data.</text>
</comment>
<reference evidence="1" key="1">
    <citation type="submission" date="2021-06" db="EMBL/GenBank/DDBJ databases">
        <authorList>
            <person name="Kallberg Y."/>
            <person name="Tangrot J."/>
            <person name="Rosling A."/>
        </authorList>
    </citation>
    <scope>NUCLEOTIDE SEQUENCE</scope>
    <source>
        <strain evidence="1">UK204</strain>
    </source>
</reference>
<evidence type="ECO:0000313" key="1">
    <source>
        <dbReference type="EMBL" id="CAG8687910.1"/>
    </source>
</evidence>
<accession>A0A9N9HHG8</accession>
<sequence>IPASRHNTIATIEFRPTTREGPSAEQGEQGEGRYFINSNLFHVGEASETKAGCISNRMERKVVRITRKCLKKEL</sequence>
<dbReference type="Proteomes" id="UP000789570">
    <property type="component" value="Unassembled WGS sequence"/>
</dbReference>
<proteinExistence type="predicted"/>
<dbReference type="AlphaFoldDB" id="A0A9N9HHG8"/>
<organism evidence="1 2">
    <name type="scientific">Funneliformis caledonium</name>
    <dbReference type="NCBI Taxonomy" id="1117310"/>
    <lineage>
        <taxon>Eukaryota</taxon>
        <taxon>Fungi</taxon>
        <taxon>Fungi incertae sedis</taxon>
        <taxon>Mucoromycota</taxon>
        <taxon>Glomeromycotina</taxon>
        <taxon>Glomeromycetes</taxon>
        <taxon>Glomerales</taxon>
        <taxon>Glomeraceae</taxon>
        <taxon>Funneliformis</taxon>
    </lineage>
</organism>
<dbReference type="EMBL" id="CAJVPQ010006653">
    <property type="protein sequence ID" value="CAG8687910.1"/>
    <property type="molecule type" value="Genomic_DNA"/>
</dbReference>
<gene>
    <name evidence="1" type="ORF">FCALED_LOCUS12800</name>
</gene>
<name>A0A9N9HHG8_9GLOM</name>
<protein>
    <submittedName>
        <fullName evidence="1">5372_t:CDS:1</fullName>
    </submittedName>
</protein>
<keyword evidence="2" id="KW-1185">Reference proteome</keyword>